<keyword evidence="14" id="KW-1185">Reference proteome</keyword>
<keyword evidence="9" id="KW-0482">Metalloprotease</keyword>
<feature type="domain" description="Peptidase M14" evidence="12">
    <location>
        <begin position="121"/>
        <end position="430"/>
    </location>
</feature>
<dbReference type="GO" id="GO:0004181">
    <property type="term" value="F:metallocarboxypeptidase activity"/>
    <property type="evidence" value="ECO:0007669"/>
    <property type="project" value="InterPro"/>
</dbReference>
<comment type="similarity">
    <text evidence="2 11">Belongs to the peptidase M14 family.</text>
</comment>
<dbReference type="FunFam" id="3.40.630.10:FF:000084">
    <property type="entry name" value="Carboxypeptidase B2"/>
    <property type="match status" value="1"/>
</dbReference>
<dbReference type="FunFam" id="3.30.70.340:FF:000001">
    <property type="entry name" value="Carboxypeptidase A5"/>
    <property type="match status" value="1"/>
</dbReference>
<evidence type="ECO:0000256" key="4">
    <source>
        <dbReference type="ARBA" id="ARBA00022670"/>
    </source>
</evidence>
<evidence type="ECO:0000256" key="5">
    <source>
        <dbReference type="ARBA" id="ARBA00022723"/>
    </source>
</evidence>
<keyword evidence="3" id="KW-0121">Carboxypeptidase</keyword>
<dbReference type="Pfam" id="PF00246">
    <property type="entry name" value="Peptidase_M14"/>
    <property type="match status" value="1"/>
</dbReference>
<evidence type="ECO:0000256" key="8">
    <source>
        <dbReference type="ARBA" id="ARBA00022833"/>
    </source>
</evidence>
<comment type="caution">
    <text evidence="13">The sequence shown here is derived from an EMBL/GenBank/DDBJ whole genome shotgun (WGS) entry which is preliminary data.</text>
</comment>
<dbReference type="InterPro" id="IPR000834">
    <property type="entry name" value="Peptidase_M14"/>
</dbReference>
<dbReference type="GO" id="GO:0005615">
    <property type="term" value="C:extracellular space"/>
    <property type="evidence" value="ECO:0007669"/>
    <property type="project" value="TreeGrafter"/>
</dbReference>
<evidence type="ECO:0000256" key="9">
    <source>
        <dbReference type="ARBA" id="ARBA00023049"/>
    </source>
</evidence>
<reference evidence="13" key="1">
    <citation type="submission" date="2022-03" db="EMBL/GenBank/DDBJ databases">
        <authorList>
            <person name="Martin C."/>
        </authorList>
    </citation>
    <scope>NUCLEOTIDE SEQUENCE</scope>
</reference>
<dbReference type="PROSITE" id="PS52035">
    <property type="entry name" value="PEPTIDASE_M14"/>
    <property type="match status" value="1"/>
</dbReference>
<dbReference type="InterPro" id="IPR003146">
    <property type="entry name" value="M14A_act_pep"/>
</dbReference>
<dbReference type="AlphaFoldDB" id="A0A8J1XMG1"/>
<evidence type="ECO:0000256" key="1">
    <source>
        <dbReference type="ARBA" id="ARBA00001947"/>
    </source>
</evidence>
<gene>
    <name evidence="13" type="ORF">OFUS_LOCUS4994</name>
</gene>
<evidence type="ECO:0000313" key="14">
    <source>
        <dbReference type="Proteomes" id="UP000749559"/>
    </source>
</evidence>
<dbReference type="GO" id="GO:0008270">
    <property type="term" value="F:zinc ion binding"/>
    <property type="evidence" value="ECO:0007669"/>
    <property type="project" value="InterPro"/>
</dbReference>
<evidence type="ECO:0000256" key="7">
    <source>
        <dbReference type="ARBA" id="ARBA00022801"/>
    </source>
</evidence>
<evidence type="ECO:0000313" key="13">
    <source>
        <dbReference type="EMBL" id="CAH1778021.1"/>
    </source>
</evidence>
<keyword evidence="8" id="KW-0862">Zinc</keyword>
<evidence type="ECO:0000256" key="11">
    <source>
        <dbReference type="PROSITE-ProRule" id="PRU01379"/>
    </source>
</evidence>
<feature type="active site" description="Proton donor/acceptor" evidence="11">
    <location>
        <position position="394"/>
    </location>
</feature>
<dbReference type="CDD" id="cd03860">
    <property type="entry name" value="M14_CP_A-B_like"/>
    <property type="match status" value="1"/>
</dbReference>
<dbReference type="OrthoDB" id="3626597at2759"/>
<proteinExistence type="inferred from homology"/>
<dbReference type="InterPro" id="IPR036990">
    <property type="entry name" value="M14A-like_propep"/>
</dbReference>
<dbReference type="PANTHER" id="PTHR11705">
    <property type="entry name" value="PROTEASE FAMILY M14 CARBOXYPEPTIDASE A,B"/>
    <property type="match status" value="1"/>
</dbReference>
<keyword evidence="6" id="KW-0732">Signal</keyword>
<dbReference type="SUPFAM" id="SSF54897">
    <property type="entry name" value="Protease propeptides/inhibitors"/>
    <property type="match status" value="1"/>
</dbReference>
<evidence type="ECO:0000256" key="6">
    <source>
        <dbReference type="ARBA" id="ARBA00022729"/>
    </source>
</evidence>
<dbReference type="Gene3D" id="3.40.630.10">
    <property type="entry name" value="Zn peptidases"/>
    <property type="match status" value="1"/>
</dbReference>
<dbReference type="PRINTS" id="PR00765">
    <property type="entry name" value="CRBOXYPTASEA"/>
</dbReference>
<dbReference type="SUPFAM" id="SSF53187">
    <property type="entry name" value="Zn-dependent exopeptidases"/>
    <property type="match status" value="1"/>
</dbReference>
<dbReference type="PANTHER" id="PTHR11705:SF91">
    <property type="entry name" value="FI01817P-RELATED"/>
    <property type="match status" value="1"/>
</dbReference>
<keyword evidence="4" id="KW-0645">Protease</keyword>
<accession>A0A8J1XMG1</accession>
<dbReference type="EMBL" id="CAIIXF020000002">
    <property type="protein sequence ID" value="CAH1778021.1"/>
    <property type="molecule type" value="Genomic_DNA"/>
</dbReference>
<dbReference type="SMART" id="SM00631">
    <property type="entry name" value="Zn_pept"/>
    <property type="match status" value="1"/>
</dbReference>
<organism evidence="13 14">
    <name type="scientific">Owenia fusiformis</name>
    <name type="common">Polychaete worm</name>
    <dbReference type="NCBI Taxonomy" id="6347"/>
    <lineage>
        <taxon>Eukaryota</taxon>
        <taxon>Metazoa</taxon>
        <taxon>Spiralia</taxon>
        <taxon>Lophotrochozoa</taxon>
        <taxon>Annelida</taxon>
        <taxon>Polychaeta</taxon>
        <taxon>Sedentaria</taxon>
        <taxon>Canalipalpata</taxon>
        <taxon>Sabellida</taxon>
        <taxon>Oweniida</taxon>
        <taxon>Oweniidae</taxon>
        <taxon>Owenia</taxon>
    </lineage>
</organism>
<evidence type="ECO:0000256" key="2">
    <source>
        <dbReference type="ARBA" id="ARBA00005988"/>
    </source>
</evidence>
<name>A0A8J1XMG1_OWEFU</name>
<evidence type="ECO:0000256" key="10">
    <source>
        <dbReference type="ARBA" id="ARBA00023157"/>
    </source>
</evidence>
<comment type="cofactor">
    <cofactor evidence="1">
        <name>Zn(2+)</name>
        <dbReference type="ChEBI" id="CHEBI:29105"/>
    </cofactor>
</comment>
<evidence type="ECO:0000259" key="12">
    <source>
        <dbReference type="PROSITE" id="PS52035"/>
    </source>
</evidence>
<dbReference type="Pfam" id="PF02244">
    <property type="entry name" value="Propep_M14"/>
    <property type="match status" value="1"/>
</dbReference>
<sequence length="437" mass="49671">MDGLLVILSLFLAVTGATRVSYEGYRVLEVFPTEDATVHFLHDLYEEEYLNIDFWSEPRGVFSPIIFHVNPIRYDWVTAQLDAEGIKYTIIVENLQSMIDAETERLSSRDPTTQAIEDFADYHRFDEMMSWITNITTSRCGGNRCSLFNVGTSFEGRSIRGIKIGTPGTDKRAVWVDCGIHAREWIAPATCTYFIWRLSQDYDSDAETRRLVDTYDWYIQPVVNPDGYEYTWDVDRLWRKTRSNYNDILGCIGTDGNRNYDSFWGSDLGGASNDPCSNTYHGPSVFSEPECAAQRDFMTPLRDSFIALWTMHSRGQWMLHPWGNYDIPENEAELDQVGQAIVDAIFEVHGVTYIHGQSAVLLYPTQGSSNDWAYAPRGHEGGDGLGIEYAYTPELRPDPNGEDAWLLPPEQIRPVGEECWAGLKAMVREIESIGLPP</sequence>
<keyword evidence="7" id="KW-0378">Hydrolase</keyword>
<keyword evidence="5" id="KW-0479">Metal-binding</keyword>
<dbReference type="Gene3D" id="3.30.70.340">
    <property type="entry name" value="Metallocarboxypeptidase-like"/>
    <property type="match status" value="1"/>
</dbReference>
<dbReference type="GO" id="GO:0006508">
    <property type="term" value="P:proteolysis"/>
    <property type="evidence" value="ECO:0007669"/>
    <property type="project" value="UniProtKB-KW"/>
</dbReference>
<evidence type="ECO:0000256" key="3">
    <source>
        <dbReference type="ARBA" id="ARBA00022645"/>
    </source>
</evidence>
<protein>
    <recommendedName>
        <fullName evidence="12">Peptidase M14 domain-containing protein</fullName>
    </recommendedName>
</protein>
<keyword evidence="10" id="KW-1015">Disulfide bond</keyword>
<dbReference type="Proteomes" id="UP000749559">
    <property type="component" value="Unassembled WGS sequence"/>
</dbReference>